<proteinExistence type="predicted"/>
<organism evidence="2">
    <name type="scientific">Solanum chacoense</name>
    <name type="common">Chaco potato</name>
    <dbReference type="NCBI Taxonomy" id="4108"/>
    <lineage>
        <taxon>Eukaryota</taxon>
        <taxon>Viridiplantae</taxon>
        <taxon>Streptophyta</taxon>
        <taxon>Embryophyta</taxon>
        <taxon>Tracheophyta</taxon>
        <taxon>Spermatophyta</taxon>
        <taxon>Magnoliopsida</taxon>
        <taxon>eudicotyledons</taxon>
        <taxon>Gunneridae</taxon>
        <taxon>Pentapetalae</taxon>
        <taxon>asterids</taxon>
        <taxon>lamiids</taxon>
        <taxon>Solanales</taxon>
        <taxon>Solanaceae</taxon>
        <taxon>Solanoideae</taxon>
        <taxon>Solaneae</taxon>
        <taxon>Solanum</taxon>
    </lineage>
</organism>
<feature type="transmembrane region" description="Helical" evidence="1">
    <location>
        <begin position="86"/>
        <end position="113"/>
    </location>
</feature>
<sequence length="115" mass="12903">MPHLCWILQKCCTSTSGRSDTHPLPFSSSPSNIDYYHQKASLFKFLCDFTSSLLEHDLLDVFDLSSFTGTTIILISSTTHVMLHGVYMLCLGIFCNNFLVFLLTIFTGVSIHFNG</sequence>
<accession>A0A0V0IW45</accession>
<protein>
    <submittedName>
        <fullName evidence="2">Putative ovule protein</fullName>
    </submittedName>
</protein>
<keyword evidence="1" id="KW-0812">Transmembrane</keyword>
<evidence type="ECO:0000256" key="1">
    <source>
        <dbReference type="SAM" id="Phobius"/>
    </source>
</evidence>
<reference evidence="2" key="1">
    <citation type="submission" date="2015-12" db="EMBL/GenBank/DDBJ databases">
        <title>Gene expression during late stages of embryo sac development: a critical building block for successful pollen-pistil interactions.</title>
        <authorList>
            <person name="Liu Y."/>
            <person name="Joly V."/>
            <person name="Sabar M."/>
            <person name="Matton D.P."/>
        </authorList>
    </citation>
    <scope>NUCLEOTIDE SEQUENCE</scope>
</reference>
<dbReference type="AlphaFoldDB" id="A0A0V0IW45"/>
<keyword evidence="1" id="KW-1133">Transmembrane helix</keyword>
<dbReference type="EMBL" id="GEDG01002126">
    <property type="protein sequence ID" value="JAP36265.1"/>
    <property type="molecule type" value="Transcribed_RNA"/>
</dbReference>
<keyword evidence="1" id="KW-0472">Membrane</keyword>
<name>A0A0V0IW45_SOLCH</name>
<evidence type="ECO:0000313" key="2">
    <source>
        <dbReference type="EMBL" id="JAP36265.1"/>
    </source>
</evidence>